<dbReference type="AlphaFoldDB" id="A0A3S5I2Y6"/>
<reference evidence="1" key="1">
    <citation type="submission" date="2018-05" db="EMBL/GenBank/DDBJ databases">
        <title>Evolution of antimicrobial resistance in IncHI2:ST3 plasmids from faecal Escherichia coli of porcine origin in Australia.</title>
        <authorList>
            <person name="Wyrsch E.R."/>
            <person name="Reid C.J."/>
            <person name="DeMaere M.Z."/>
            <person name="Liu M.Y."/>
            <person name="Chapman T.A."/>
            <person name="Roy Chowdhury P."/>
            <person name="Djordjevic S.P."/>
        </authorList>
    </citation>
    <scope>NUCLEOTIDE SEQUENCE</scope>
    <source>
        <strain evidence="1">SvETEC</strain>
        <plasmid evidence="1">pSDE-SvHI2</plasmid>
    </source>
</reference>
<keyword evidence="1" id="KW-0614">Plasmid</keyword>
<evidence type="ECO:0000313" key="1">
    <source>
        <dbReference type="EMBL" id="AZZ87566.1"/>
    </source>
</evidence>
<geneLocation type="plasmid" evidence="1">
    <name>pSDE-SvHI2</name>
</geneLocation>
<name>A0A3S5I2Y6_ECOLX</name>
<organism evidence="1">
    <name type="scientific">Escherichia coli O157</name>
    <dbReference type="NCBI Taxonomy" id="1045010"/>
    <lineage>
        <taxon>Bacteria</taxon>
        <taxon>Pseudomonadati</taxon>
        <taxon>Pseudomonadota</taxon>
        <taxon>Gammaproteobacteria</taxon>
        <taxon>Enterobacterales</taxon>
        <taxon>Enterobacteriaceae</taxon>
        <taxon>Escherichia</taxon>
    </lineage>
</organism>
<dbReference type="EMBL" id="MH287084">
    <property type="protein sequence ID" value="AZZ87566.1"/>
    <property type="molecule type" value="Genomic_DNA"/>
</dbReference>
<protein>
    <submittedName>
        <fullName evidence="1">Uncharacterized protein</fullName>
    </submittedName>
</protein>
<proteinExistence type="predicted"/>
<sequence>MNAVEVDLSSDIQFGALKRFYFGFELQREHRHFSGGSRREKAVRL</sequence>
<accession>A0A3S5I2Y6</accession>